<feature type="transmembrane region" description="Helical" evidence="2">
    <location>
        <begin position="16"/>
        <end position="37"/>
    </location>
</feature>
<keyword evidence="2" id="KW-0472">Membrane</keyword>
<evidence type="ECO:0000256" key="1">
    <source>
        <dbReference type="SAM" id="MobiDB-lite"/>
    </source>
</evidence>
<evidence type="ECO:0000313" key="3">
    <source>
        <dbReference type="EMBL" id="CAC5396908.1"/>
    </source>
</evidence>
<feature type="transmembrane region" description="Helical" evidence="2">
    <location>
        <begin position="49"/>
        <end position="77"/>
    </location>
</feature>
<reference evidence="3 4" key="1">
    <citation type="submission" date="2020-06" db="EMBL/GenBank/DDBJ databases">
        <authorList>
            <person name="Li R."/>
            <person name="Bekaert M."/>
        </authorList>
    </citation>
    <scope>NUCLEOTIDE SEQUENCE [LARGE SCALE GENOMIC DNA]</scope>
    <source>
        <strain evidence="4">wild</strain>
    </source>
</reference>
<accession>A0A6J8CKD0</accession>
<dbReference type="AlphaFoldDB" id="A0A6J8CKD0"/>
<keyword evidence="4" id="KW-1185">Reference proteome</keyword>
<keyword evidence="2" id="KW-0812">Transmembrane</keyword>
<dbReference type="EMBL" id="CACVKT020005662">
    <property type="protein sequence ID" value="CAC5396908.1"/>
    <property type="molecule type" value="Genomic_DNA"/>
</dbReference>
<dbReference type="OrthoDB" id="6171094at2759"/>
<keyword evidence="2" id="KW-1133">Transmembrane helix</keyword>
<sequence length="276" mass="29634">MGGLEIYNTNGRLVCIIPMGGLVCHILMGVLVCNILMGELECNIRMGGLLTCSVPIMVFGFMACLVGIVLTSVSGVFSSCSKSLFSHYDLACDSDIGKYRSVAIPILVFVLLCLVLNIYAVYYVCTNQYRFGRENFPICRRTTRQMLGENMAAREEAGYQAGQNYAGVNMGTSPYAGSAYPMGPNPSDYPMVPTAGYPMGPTTDYPMGQTTGYPKGPITGYSMGPGILPPDQRSPGPYPQPSAPYQSPTTGPSDVKIDLNHPPSAPPPSYESVTKQ</sequence>
<gene>
    <name evidence="3" type="ORF">MCOR_31410</name>
</gene>
<feature type="transmembrane region" description="Helical" evidence="2">
    <location>
        <begin position="103"/>
        <end position="125"/>
    </location>
</feature>
<name>A0A6J8CKD0_MYTCO</name>
<feature type="region of interest" description="Disordered" evidence="1">
    <location>
        <begin position="211"/>
        <end position="276"/>
    </location>
</feature>
<evidence type="ECO:0000256" key="2">
    <source>
        <dbReference type="SAM" id="Phobius"/>
    </source>
</evidence>
<organism evidence="3 4">
    <name type="scientific">Mytilus coruscus</name>
    <name type="common">Sea mussel</name>
    <dbReference type="NCBI Taxonomy" id="42192"/>
    <lineage>
        <taxon>Eukaryota</taxon>
        <taxon>Metazoa</taxon>
        <taxon>Spiralia</taxon>
        <taxon>Lophotrochozoa</taxon>
        <taxon>Mollusca</taxon>
        <taxon>Bivalvia</taxon>
        <taxon>Autobranchia</taxon>
        <taxon>Pteriomorphia</taxon>
        <taxon>Mytilida</taxon>
        <taxon>Mytiloidea</taxon>
        <taxon>Mytilidae</taxon>
        <taxon>Mytilinae</taxon>
        <taxon>Mytilus</taxon>
    </lineage>
</organism>
<dbReference type="Proteomes" id="UP000507470">
    <property type="component" value="Unassembled WGS sequence"/>
</dbReference>
<proteinExistence type="predicted"/>
<protein>
    <submittedName>
        <fullName evidence="3">Uncharacterized protein</fullName>
    </submittedName>
</protein>
<evidence type="ECO:0000313" key="4">
    <source>
        <dbReference type="Proteomes" id="UP000507470"/>
    </source>
</evidence>